<keyword evidence="7" id="KW-1185">Reference proteome</keyword>
<comment type="caution">
    <text evidence="6">The sequence shown here is derived from an EMBL/GenBank/DDBJ whole genome shotgun (WGS) entry which is preliminary data.</text>
</comment>
<evidence type="ECO:0000256" key="1">
    <source>
        <dbReference type="ARBA" id="ARBA00004604"/>
    </source>
</evidence>
<dbReference type="OrthoDB" id="361797at2759"/>
<feature type="compositionally biased region" description="Acidic residues" evidence="4">
    <location>
        <begin position="604"/>
        <end position="614"/>
    </location>
</feature>
<dbReference type="Gene3D" id="1.25.40.180">
    <property type="match status" value="1"/>
</dbReference>
<dbReference type="SMART" id="SM00543">
    <property type="entry name" value="MIF4G"/>
    <property type="match status" value="1"/>
</dbReference>
<dbReference type="GO" id="GO:0005730">
    <property type="term" value="C:nucleolus"/>
    <property type="evidence" value="ECO:0007669"/>
    <property type="project" value="UniProtKB-SubCell"/>
</dbReference>
<dbReference type="GO" id="GO:0042274">
    <property type="term" value="P:ribosomal small subunit biogenesis"/>
    <property type="evidence" value="ECO:0007669"/>
    <property type="project" value="TreeGrafter"/>
</dbReference>
<proteinExistence type="inferred from homology"/>
<dbReference type="SUPFAM" id="SSF48371">
    <property type="entry name" value="ARM repeat"/>
    <property type="match status" value="1"/>
</dbReference>
<evidence type="ECO:0000256" key="2">
    <source>
        <dbReference type="ARBA" id="ARBA00006856"/>
    </source>
</evidence>
<feature type="compositionally biased region" description="Basic and acidic residues" evidence="4">
    <location>
        <begin position="35"/>
        <end position="51"/>
    </location>
</feature>
<dbReference type="PROSITE" id="PS51366">
    <property type="entry name" value="MI"/>
    <property type="match status" value="1"/>
</dbReference>
<dbReference type="EMBL" id="JAGSXJ010000019">
    <property type="protein sequence ID" value="KAH6681229.1"/>
    <property type="molecule type" value="Genomic_DNA"/>
</dbReference>
<dbReference type="AlphaFoldDB" id="A0A9P8V7D6"/>
<evidence type="ECO:0000313" key="6">
    <source>
        <dbReference type="EMBL" id="KAH6681229.1"/>
    </source>
</evidence>
<feature type="compositionally biased region" description="Acidic residues" evidence="4">
    <location>
        <begin position="207"/>
        <end position="252"/>
    </location>
</feature>
<feature type="region of interest" description="Disordered" evidence="4">
    <location>
        <begin position="584"/>
        <end position="614"/>
    </location>
</feature>
<evidence type="ECO:0000259" key="5">
    <source>
        <dbReference type="PROSITE" id="PS51366"/>
    </source>
</evidence>
<protein>
    <submittedName>
        <fullName evidence="6">MIF4G domain-containing protein</fullName>
    </submittedName>
</protein>
<dbReference type="GO" id="GO:0003723">
    <property type="term" value="F:RNA binding"/>
    <property type="evidence" value="ECO:0007669"/>
    <property type="project" value="InterPro"/>
</dbReference>
<dbReference type="InterPro" id="IPR003890">
    <property type="entry name" value="MIF4G-like_typ-3"/>
</dbReference>
<comment type="subcellular location">
    <subcellularLocation>
        <location evidence="1">Nucleus</location>
        <location evidence="1">Nucleolus</location>
    </subcellularLocation>
</comment>
<dbReference type="Pfam" id="PF02847">
    <property type="entry name" value="MA3"/>
    <property type="match status" value="1"/>
</dbReference>
<organism evidence="6 7">
    <name type="scientific">Plectosphaerella plurivora</name>
    <dbReference type="NCBI Taxonomy" id="936078"/>
    <lineage>
        <taxon>Eukaryota</taxon>
        <taxon>Fungi</taxon>
        <taxon>Dikarya</taxon>
        <taxon>Ascomycota</taxon>
        <taxon>Pezizomycotina</taxon>
        <taxon>Sordariomycetes</taxon>
        <taxon>Hypocreomycetidae</taxon>
        <taxon>Glomerellales</taxon>
        <taxon>Plectosphaerellaceae</taxon>
        <taxon>Plectosphaerella</taxon>
    </lineage>
</organism>
<dbReference type="InterPro" id="IPR003891">
    <property type="entry name" value="Initiation_fac_eIF4g_MI"/>
</dbReference>
<sequence>MASTKLSLPGNLLREIGLPSDQTRDTPGGQNSRWKSQDRNRKDRRKAERSLKRGPTPRNPAKRRNSTTEPKDASRSTKPRQPSSTTHAPPPTERRASPDNLGKRKRSKPQLEEPAEERKPAKRSKAVRDRLAEDDAEIIALEKKLGIKGRKKLPQSFRDDGLGDLLGESDPEDAPSDGLRKKAELDDWIEQKRRKARQQQAQASGADSEDDSEDDIFDQSDSDEDDDNDNEPSPFDDEDLDIGSDEEDEEGFNMDSDTGLGLDSDDDDDASSTVEAPKRVRENPYVAPVAASSNGPKYIPPSLRKALGEDADLNARIKRRMQGPVNRVTEANLISVVGEIEKLYREFPRGIVTDILSELLMAQVCDQTLKPDTLLVLSAGFMAALYKVIGVDFAARLVQTIVERFEQEYERARKAAADGHVPTKETSNLITLVSEMYMFRVVGSNVVFDYIKLLLRELSELNAELLLRIVRLAGPSLRKDDPLSLKDIVSLIRPAVAEAGETNLTVRTKFMIETINDLKNNKIKAGSQDLVVLNEHVTRMRKLLGSMDTTKVKATEPLRVGLADIQNIDKTGKWWLVGASWGGRQDGKAQDAPGAPDGDKNDDNSDNDDDAMIPADELDIPDYAELAREQGMNTDVRRAVFIALVAAADVQDAYLRILKLGLNKHNRREIANVLVQCSSAQQHYNPYYTLVAGKFCGDSRIRYAFQDVIWTLFRRLGEPLFGEEAEDEDDEAAENRRLINVAKMFGNLIVDGGASIAVLKPLNLAYIKDTTSLLVEVLLITILQGCSKKKDVATEDALAKIFVPSLPTELARGLRYILRKRVRGTDLVEGKKAAKEVKKACEAAERLLEQHQTST</sequence>
<evidence type="ECO:0000256" key="3">
    <source>
        <dbReference type="ARBA" id="ARBA00023242"/>
    </source>
</evidence>
<keyword evidence="3" id="KW-0539">Nucleus</keyword>
<dbReference type="PANTHER" id="PTHR18034:SF4">
    <property type="entry name" value="NUCLEOLAR MIF4G DOMAIN-CONTAINING PROTEIN 1"/>
    <property type="match status" value="1"/>
</dbReference>
<dbReference type="PANTHER" id="PTHR18034">
    <property type="entry name" value="CELL CYCLE CONTROL PROTEIN CWF22-RELATED"/>
    <property type="match status" value="1"/>
</dbReference>
<accession>A0A9P8V7D6</accession>
<name>A0A9P8V7D6_9PEZI</name>
<evidence type="ECO:0000256" key="4">
    <source>
        <dbReference type="SAM" id="MobiDB-lite"/>
    </source>
</evidence>
<dbReference type="Proteomes" id="UP000770015">
    <property type="component" value="Unassembled WGS sequence"/>
</dbReference>
<dbReference type="InterPro" id="IPR050781">
    <property type="entry name" value="CWC22_splicing_factor"/>
</dbReference>
<feature type="compositionally biased region" description="Basic and acidic residues" evidence="4">
    <location>
        <begin position="178"/>
        <end position="191"/>
    </location>
</feature>
<feature type="region of interest" description="Disordered" evidence="4">
    <location>
        <begin position="1"/>
        <end position="283"/>
    </location>
</feature>
<dbReference type="Pfam" id="PF02854">
    <property type="entry name" value="MIF4G"/>
    <property type="match status" value="1"/>
</dbReference>
<feature type="domain" description="MI" evidence="5">
    <location>
        <begin position="635"/>
        <end position="764"/>
    </location>
</feature>
<comment type="similarity">
    <text evidence="2">Belongs to the CWC22 family.</text>
</comment>
<evidence type="ECO:0000313" key="7">
    <source>
        <dbReference type="Proteomes" id="UP000770015"/>
    </source>
</evidence>
<dbReference type="InterPro" id="IPR016024">
    <property type="entry name" value="ARM-type_fold"/>
</dbReference>
<gene>
    <name evidence="6" type="ORF">F5X68DRAFT_263562</name>
</gene>
<reference evidence="6" key="1">
    <citation type="journal article" date="2021" name="Nat. Commun.">
        <title>Genetic determinants of endophytism in the Arabidopsis root mycobiome.</title>
        <authorList>
            <person name="Mesny F."/>
            <person name="Miyauchi S."/>
            <person name="Thiergart T."/>
            <person name="Pickel B."/>
            <person name="Atanasova L."/>
            <person name="Karlsson M."/>
            <person name="Huettel B."/>
            <person name="Barry K.W."/>
            <person name="Haridas S."/>
            <person name="Chen C."/>
            <person name="Bauer D."/>
            <person name="Andreopoulos W."/>
            <person name="Pangilinan J."/>
            <person name="LaButti K."/>
            <person name="Riley R."/>
            <person name="Lipzen A."/>
            <person name="Clum A."/>
            <person name="Drula E."/>
            <person name="Henrissat B."/>
            <person name="Kohler A."/>
            <person name="Grigoriev I.V."/>
            <person name="Martin F.M."/>
            <person name="Hacquard S."/>
        </authorList>
    </citation>
    <scope>NUCLEOTIDE SEQUENCE</scope>
    <source>
        <strain evidence="6">MPI-SDFR-AT-0117</strain>
    </source>
</reference>